<dbReference type="KEGG" id="awd:AWOD_II_0954"/>
<evidence type="ECO:0000313" key="2">
    <source>
        <dbReference type="Proteomes" id="UP000032427"/>
    </source>
</evidence>
<gene>
    <name evidence="1" type="ORF">AWOD_II_0954</name>
</gene>
<proteinExistence type="predicted"/>
<protein>
    <submittedName>
        <fullName evidence="1">Uncharacterized protein</fullName>
    </submittedName>
</protein>
<dbReference type="PATRIC" id="fig|80852.17.peg.3753"/>
<organism evidence="1 2">
    <name type="scientific">Aliivibrio wodanis</name>
    <dbReference type="NCBI Taxonomy" id="80852"/>
    <lineage>
        <taxon>Bacteria</taxon>
        <taxon>Pseudomonadati</taxon>
        <taxon>Pseudomonadota</taxon>
        <taxon>Gammaproteobacteria</taxon>
        <taxon>Vibrionales</taxon>
        <taxon>Vibrionaceae</taxon>
        <taxon>Aliivibrio</taxon>
    </lineage>
</organism>
<dbReference type="EMBL" id="LN554847">
    <property type="protein sequence ID" value="CED57574.1"/>
    <property type="molecule type" value="Genomic_DNA"/>
</dbReference>
<dbReference type="HOGENOM" id="CLU_2140582_0_0_6"/>
<sequence length="112" mass="12770">MNCKFGKFNTIAEQDNKYGNKSIWISSGYQFNLFGQIILFVTKRKNLNQDIDSLTELDKFSVTNISGGPVFYGYQEVSKGKIVFIMSMTPNQIITSELKGHLDITSRIRSFL</sequence>
<keyword evidence="2" id="KW-1185">Reference proteome</keyword>
<accession>A0A090ID99</accession>
<reference evidence="2" key="1">
    <citation type="submission" date="2014-09" db="EMBL/GenBank/DDBJ databases">
        <authorList>
            <person name="Hjerde E."/>
        </authorList>
    </citation>
    <scope>NUCLEOTIDE SEQUENCE [LARGE SCALE GENOMIC DNA]</scope>
    <source>
        <strain evidence="2">06/09/139</strain>
    </source>
</reference>
<dbReference type="AlphaFoldDB" id="A0A090ID99"/>
<dbReference type="Proteomes" id="UP000032427">
    <property type="component" value="Chromosome 2"/>
</dbReference>
<evidence type="ECO:0000313" key="1">
    <source>
        <dbReference type="EMBL" id="CED57574.1"/>
    </source>
</evidence>
<name>A0A090ID99_9GAMM</name>